<organism evidence="1 2">
    <name type="scientific">Racocetra persica</name>
    <dbReference type="NCBI Taxonomy" id="160502"/>
    <lineage>
        <taxon>Eukaryota</taxon>
        <taxon>Fungi</taxon>
        <taxon>Fungi incertae sedis</taxon>
        <taxon>Mucoromycota</taxon>
        <taxon>Glomeromycotina</taxon>
        <taxon>Glomeromycetes</taxon>
        <taxon>Diversisporales</taxon>
        <taxon>Gigasporaceae</taxon>
        <taxon>Racocetra</taxon>
    </lineage>
</organism>
<dbReference type="Proteomes" id="UP000789920">
    <property type="component" value="Unassembled WGS sequence"/>
</dbReference>
<comment type="caution">
    <text evidence="1">The sequence shown here is derived from an EMBL/GenBank/DDBJ whole genome shotgun (WGS) entry which is preliminary data.</text>
</comment>
<dbReference type="EMBL" id="CAJVQC010013505">
    <property type="protein sequence ID" value="CAG8648819.1"/>
    <property type="molecule type" value="Genomic_DNA"/>
</dbReference>
<gene>
    <name evidence="1" type="ORF">RPERSI_LOCUS7784</name>
</gene>
<protein>
    <submittedName>
        <fullName evidence="1">798_t:CDS:1</fullName>
    </submittedName>
</protein>
<evidence type="ECO:0000313" key="2">
    <source>
        <dbReference type="Proteomes" id="UP000789920"/>
    </source>
</evidence>
<accession>A0ACA9NGH2</accession>
<feature type="non-terminal residue" evidence="1">
    <location>
        <position position="336"/>
    </location>
</feature>
<evidence type="ECO:0000313" key="1">
    <source>
        <dbReference type="EMBL" id="CAG8648819.1"/>
    </source>
</evidence>
<feature type="non-terminal residue" evidence="1">
    <location>
        <position position="1"/>
    </location>
</feature>
<sequence>NEPPVAYYRFPIIGHTWEFVTNCKKLIAESRERYGDAFSLYVFGQLITVIGNEDEIHKTFKKDHDFEFKESTETRLVIKYVFPYAAVDVDKSLKRVRKFFKINLGLITSNVNQSIIDGIRIHVGECVEPKLVKSPNELFLAILRQVAANVVIGELFLKISFGPSTKIASQIRPIVEKRLHLKKKLGDTWDAPLDTLQLLLDDPEITPDFDPNHVNYDMIVDTLGLFAFAAMGTTSNMAAYTLVELAKRKKDYWQELYQEAQEINRQCNGNITNEDVNKMVKLDNFIKETFRINSNVLSLPRRCLSETYTFTNGFQVPRGRQVFLDICEIVFDEENQ</sequence>
<keyword evidence="2" id="KW-1185">Reference proteome</keyword>
<name>A0ACA9NGH2_9GLOM</name>
<reference evidence="1" key="1">
    <citation type="submission" date="2021-06" db="EMBL/GenBank/DDBJ databases">
        <authorList>
            <person name="Kallberg Y."/>
            <person name="Tangrot J."/>
            <person name="Rosling A."/>
        </authorList>
    </citation>
    <scope>NUCLEOTIDE SEQUENCE</scope>
    <source>
        <strain evidence="1">MA461A</strain>
    </source>
</reference>
<proteinExistence type="predicted"/>